<organism evidence="3 4">
    <name type="scientific">Oceanicoccus sagamiensis</name>
    <dbReference type="NCBI Taxonomy" id="716816"/>
    <lineage>
        <taxon>Bacteria</taxon>
        <taxon>Pseudomonadati</taxon>
        <taxon>Pseudomonadota</taxon>
        <taxon>Gammaproteobacteria</taxon>
        <taxon>Cellvibrionales</taxon>
        <taxon>Spongiibacteraceae</taxon>
        <taxon>Oceanicoccus</taxon>
    </lineage>
</organism>
<dbReference type="Proteomes" id="UP000193450">
    <property type="component" value="Chromosome"/>
</dbReference>
<feature type="domain" description="Inner membrane protein YgaP-like transmembrane" evidence="2">
    <location>
        <begin position="3"/>
        <end position="67"/>
    </location>
</feature>
<name>A0A1X9N8W0_9GAMM</name>
<evidence type="ECO:0000313" key="3">
    <source>
        <dbReference type="EMBL" id="ARN74106.1"/>
    </source>
</evidence>
<dbReference type="EMBL" id="CP019343">
    <property type="protein sequence ID" value="ARN74106.1"/>
    <property type="molecule type" value="Genomic_DNA"/>
</dbReference>
<keyword evidence="1" id="KW-0472">Membrane</keyword>
<sequence length="80" mass="9195">MIKQNLGFIERMIRFVLGVIVALWVLNQPDMGILEWIAAVCALFLTLNAIFGRCYLWFWFNLDSCDESLGDECGRKSTCD</sequence>
<keyword evidence="4" id="KW-1185">Reference proteome</keyword>
<dbReference type="InterPro" id="IPR021309">
    <property type="entry name" value="YgaP-like_TM"/>
</dbReference>
<reference evidence="3 4" key="1">
    <citation type="submission" date="2016-11" db="EMBL/GenBank/DDBJ databases">
        <title>Trade-off between light-utilization and light-protection in marine flavobacteria.</title>
        <authorList>
            <person name="Kumagai Y."/>
        </authorList>
    </citation>
    <scope>NUCLEOTIDE SEQUENCE [LARGE SCALE GENOMIC DNA]</scope>
    <source>
        <strain evidence="3 4">NBRC 107125</strain>
    </source>
</reference>
<evidence type="ECO:0000259" key="2">
    <source>
        <dbReference type="Pfam" id="PF11127"/>
    </source>
</evidence>
<dbReference type="AlphaFoldDB" id="A0A1X9N8W0"/>
<feature type="transmembrane region" description="Helical" evidence="1">
    <location>
        <begin position="12"/>
        <end position="27"/>
    </location>
</feature>
<evidence type="ECO:0000313" key="4">
    <source>
        <dbReference type="Proteomes" id="UP000193450"/>
    </source>
</evidence>
<dbReference type="KEGG" id="osg:BST96_08210"/>
<dbReference type="Pfam" id="PF11127">
    <property type="entry name" value="YgaP-like_TM"/>
    <property type="match status" value="1"/>
</dbReference>
<evidence type="ECO:0000256" key="1">
    <source>
        <dbReference type="SAM" id="Phobius"/>
    </source>
</evidence>
<proteinExistence type="predicted"/>
<accession>A0A1X9N8W0</accession>
<protein>
    <recommendedName>
        <fullName evidence="2">Inner membrane protein YgaP-like transmembrane domain-containing protein</fullName>
    </recommendedName>
</protein>
<keyword evidence="1" id="KW-0812">Transmembrane</keyword>
<dbReference type="RefSeq" id="WP_085758236.1">
    <property type="nucleotide sequence ID" value="NZ_CP019343.1"/>
</dbReference>
<dbReference type="OrthoDB" id="5739482at2"/>
<gene>
    <name evidence="3" type="ORF">BST96_08210</name>
</gene>
<feature type="transmembrane region" description="Helical" evidence="1">
    <location>
        <begin position="33"/>
        <end position="51"/>
    </location>
</feature>
<keyword evidence="1" id="KW-1133">Transmembrane helix</keyword>